<organism evidence="2 3">
    <name type="scientific">Ancylostoma duodenale</name>
    <dbReference type="NCBI Taxonomy" id="51022"/>
    <lineage>
        <taxon>Eukaryota</taxon>
        <taxon>Metazoa</taxon>
        <taxon>Ecdysozoa</taxon>
        <taxon>Nematoda</taxon>
        <taxon>Chromadorea</taxon>
        <taxon>Rhabditida</taxon>
        <taxon>Rhabditina</taxon>
        <taxon>Rhabditomorpha</taxon>
        <taxon>Strongyloidea</taxon>
        <taxon>Ancylostomatidae</taxon>
        <taxon>Ancylostomatinae</taxon>
        <taxon>Ancylostoma</taxon>
    </lineage>
</organism>
<dbReference type="Proteomes" id="UP000054047">
    <property type="component" value="Unassembled WGS sequence"/>
</dbReference>
<sequence length="90" mass="10474">MKLYRERVVMLDTDTLARVLIVTYDTCVEWTDFICSTEGIRKHVAVENHSFDGAHDVALKTLKERVAEDSRRNRPTKEPEDSQHQKQPDC</sequence>
<reference evidence="2 3" key="1">
    <citation type="submission" date="2013-12" db="EMBL/GenBank/DDBJ databases">
        <title>Draft genome of the parsitic nematode Ancylostoma duodenale.</title>
        <authorList>
            <person name="Mitreva M."/>
        </authorList>
    </citation>
    <scope>NUCLEOTIDE SEQUENCE [LARGE SCALE GENOMIC DNA]</scope>
    <source>
        <strain evidence="2 3">Zhejiang</strain>
    </source>
</reference>
<protein>
    <submittedName>
        <fullName evidence="2">Uncharacterized protein</fullName>
    </submittedName>
</protein>
<dbReference type="AlphaFoldDB" id="A0A0C2DLT6"/>
<evidence type="ECO:0000313" key="2">
    <source>
        <dbReference type="EMBL" id="KIH63582.1"/>
    </source>
</evidence>
<evidence type="ECO:0000256" key="1">
    <source>
        <dbReference type="SAM" id="MobiDB-lite"/>
    </source>
</evidence>
<accession>A0A0C2DLT6</accession>
<feature type="region of interest" description="Disordered" evidence="1">
    <location>
        <begin position="64"/>
        <end position="90"/>
    </location>
</feature>
<keyword evidence="3" id="KW-1185">Reference proteome</keyword>
<gene>
    <name evidence="2" type="ORF">ANCDUO_06116</name>
</gene>
<proteinExistence type="predicted"/>
<name>A0A0C2DLT6_9BILA</name>
<dbReference type="EMBL" id="KN728574">
    <property type="protein sequence ID" value="KIH63582.1"/>
    <property type="molecule type" value="Genomic_DNA"/>
</dbReference>
<evidence type="ECO:0000313" key="3">
    <source>
        <dbReference type="Proteomes" id="UP000054047"/>
    </source>
</evidence>